<protein>
    <submittedName>
        <fullName evidence="1">Uncharacterized protein</fullName>
    </submittedName>
</protein>
<dbReference type="Gramene" id="MELO3C029325.2.1">
    <property type="protein sequence ID" value="MELO3C029325.2.1"/>
    <property type="gene ID" value="MELO3C029325.2"/>
</dbReference>
<name>A0A9I9E666_CUCME</name>
<accession>A0A9I9E666</accession>
<dbReference type="AlphaFoldDB" id="A0A9I9E666"/>
<proteinExistence type="predicted"/>
<organism evidence="1">
    <name type="scientific">Cucumis melo</name>
    <name type="common">Muskmelon</name>
    <dbReference type="NCBI Taxonomy" id="3656"/>
    <lineage>
        <taxon>Eukaryota</taxon>
        <taxon>Viridiplantae</taxon>
        <taxon>Streptophyta</taxon>
        <taxon>Embryophyta</taxon>
        <taxon>Tracheophyta</taxon>
        <taxon>Spermatophyta</taxon>
        <taxon>Magnoliopsida</taxon>
        <taxon>eudicotyledons</taxon>
        <taxon>Gunneridae</taxon>
        <taxon>Pentapetalae</taxon>
        <taxon>rosids</taxon>
        <taxon>fabids</taxon>
        <taxon>Cucurbitales</taxon>
        <taxon>Cucurbitaceae</taxon>
        <taxon>Benincaseae</taxon>
        <taxon>Cucumis</taxon>
    </lineage>
</organism>
<evidence type="ECO:0000313" key="1">
    <source>
        <dbReference type="EnsemblPlants" id="MELO3C029325.2.1"/>
    </source>
</evidence>
<sequence>MLLDFRSYRLGELGAVSMTCKAQVLQPLSTVLTLESKISRPLYNAILKAVAFKARNTKCDEKRLHVPSFH</sequence>
<reference evidence="1" key="1">
    <citation type="submission" date="2023-03" db="UniProtKB">
        <authorList>
            <consortium name="EnsemblPlants"/>
        </authorList>
    </citation>
    <scope>IDENTIFICATION</scope>
</reference>
<dbReference type="EnsemblPlants" id="MELO3C029325.2.1">
    <property type="protein sequence ID" value="MELO3C029325.2.1"/>
    <property type="gene ID" value="MELO3C029325.2"/>
</dbReference>